<evidence type="ECO:0000313" key="3">
    <source>
        <dbReference type="Proteomes" id="UP000886998"/>
    </source>
</evidence>
<name>A0A8X6Y5W4_9ARAC</name>
<dbReference type="AlphaFoldDB" id="A0A8X6Y5W4"/>
<accession>A0A8X6Y5W4</accession>
<dbReference type="Proteomes" id="UP000886998">
    <property type="component" value="Unassembled WGS sequence"/>
</dbReference>
<evidence type="ECO:0000313" key="2">
    <source>
        <dbReference type="EMBL" id="GFY66641.1"/>
    </source>
</evidence>
<dbReference type="EMBL" id="BMAV01016156">
    <property type="protein sequence ID" value="GFY66641.1"/>
    <property type="molecule type" value="Genomic_DNA"/>
</dbReference>
<gene>
    <name evidence="2" type="primary">Wcon_00664</name>
    <name evidence="2" type="ORF">TNIN_469371</name>
</gene>
<proteinExistence type="predicted"/>
<dbReference type="OrthoDB" id="6431550at2759"/>
<comment type="caution">
    <text evidence="2">The sequence shown here is derived from an EMBL/GenBank/DDBJ whole genome shotgun (WGS) entry which is preliminary data.</text>
</comment>
<feature type="region of interest" description="Disordered" evidence="1">
    <location>
        <begin position="464"/>
        <end position="484"/>
    </location>
</feature>
<reference evidence="2" key="1">
    <citation type="submission" date="2020-08" db="EMBL/GenBank/DDBJ databases">
        <title>Multicomponent nature underlies the extraordinary mechanical properties of spider dragline silk.</title>
        <authorList>
            <person name="Kono N."/>
            <person name="Nakamura H."/>
            <person name="Mori M."/>
            <person name="Yoshida Y."/>
            <person name="Ohtoshi R."/>
            <person name="Malay A.D."/>
            <person name="Moran D.A.P."/>
            <person name="Tomita M."/>
            <person name="Numata K."/>
            <person name="Arakawa K."/>
        </authorList>
    </citation>
    <scope>NUCLEOTIDE SEQUENCE</scope>
</reference>
<evidence type="ECO:0000256" key="1">
    <source>
        <dbReference type="SAM" id="MobiDB-lite"/>
    </source>
</evidence>
<organism evidence="2 3">
    <name type="scientific">Trichonephila inaurata madagascariensis</name>
    <dbReference type="NCBI Taxonomy" id="2747483"/>
    <lineage>
        <taxon>Eukaryota</taxon>
        <taxon>Metazoa</taxon>
        <taxon>Ecdysozoa</taxon>
        <taxon>Arthropoda</taxon>
        <taxon>Chelicerata</taxon>
        <taxon>Arachnida</taxon>
        <taxon>Araneae</taxon>
        <taxon>Araneomorphae</taxon>
        <taxon>Entelegynae</taxon>
        <taxon>Araneoidea</taxon>
        <taxon>Nephilidae</taxon>
        <taxon>Trichonephila</taxon>
        <taxon>Trichonephila inaurata</taxon>
    </lineage>
</organism>
<sequence>MEFSLILPLKEMTRRRIAVSLWNYDDIVTLIKSFEFHFYLYAEKFQGGNILYDRIIGKVEKLLLPTALENALKETIHSIGLEILKFNNFQEKYLEEDNHFFDNEIKIYWTYLGTIDKIRTAMSFVKDDKIDLTLRCKIACIYCLEDDIPILWEKMVQDDKTILIKTDSMAIYRVLIYFWESEMEKELFELHELRRMSGNVYVDALEYAACSGNLAATRYFFQKLSDEEKREEGLKIAKHALRAVEFSKGYRSEVLQFLLLQMSEKDQLNVFQTRSYNLLCCFLDWPLQPYIYDLAGLVWSYLDPSEFNDLLLQITVRTLLHKGRGCDYRSLFSGLWSGSPHLFKKYIILEQPWEHLLCHLYETGDIGSANLMLKMVAPEQVERFITGSSGLNLIHRLSLSEKFYWIEACLKACVTSEKIGETFKENYEMFLGTYVDQELTQAEKKSREQFFTLLDANISALAAKRENEDEDNSNAKKLCKEKTH</sequence>
<keyword evidence="3" id="KW-1185">Reference proteome</keyword>
<protein>
    <submittedName>
        <fullName evidence="2">Uncharacterized protein</fullName>
    </submittedName>
</protein>